<dbReference type="NCBIfam" id="TIGR00247">
    <property type="entry name" value="endolytic transglycosylase MltG"/>
    <property type="match status" value="1"/>
</dbReference>
<dbReference type="PANTHER" id="PTHR30518">
    <property type="entry name" value="ENDOLYTIC MUREIN TRANSGLYCOSYLASE"/>
    <property type="match status" value="1"/>
</dbReference>
<keyword evidence="4 7" id="KW-0472">Membrane</keyword>
<reference evidence="9" key="1">
    <citation type="submission" date="2017-09" db="EMBL/GenBank/DDBJ databases">
        <title>Depth-based differentiation of microbial function through sediment-hosted aquifers and enrichment of novel symbionts in the deep terrestrial subsurface.</title>
        <authorList>
            <person name="Probst A.J."/>
            <person name="Ladd B."/>
            <person name="Jarett J.K."/>
            <person name="Geller-Mcgrath D.E."/>
            <person name="Sieber C.M.K."/>
            <person name="Emerson J.B."/>
            <person name="Anantharaman K."/>
            <person name="Thomas B.C."/>
            <person name="Malmstrom R."/>
            <person name="Stieglmeier M."/>
            <person name="Klingl A."/>
            <person name="Woyke T."/>
            <person name="Ryan C.M."/>
            <person name="Banfield J.F."/>
        </authorList>
    </citation>
    <scope>NUCLEOTIDE SEQUENCE [LARGE SCALE GENOMIC DNA]</scope>
</reference>
<keyword evidence="2 7" id="KW-0812">Transmembrane</keyword>
<gene>
    <name evidence="8" type="ORF">CO026_01230</name>
</gene>
<proteinExistence type="predicted"/>
<keyword evidence="1" id="KW-1003">Cell membrane</keyword>
<dbReference type="PANTHER" id="PTHR30518:SF2">
    <property type="entry name" value="ENDOLYTIC MUREIN TRANSGLYCOSYLASE"/>
    <property type="match status" value="1"/>
</dbReference>
<comment type="caution">
    <text evidence="8">The sequence shown here is derived from an EMBL/GenBank/DDBJ whole genome shotgun (WGS) entry which is preliminary data.</text>
</comment>
<evidence type="ECO:0000256" key="6">
    <source>
        <dbReference type="ARBA" id="ARBA00023316"/>
    </source>
</evidence>
<evidence type="ECO:0000256" key="7">
    <source>
        <dbReference type="SAM" id="Phobius"/>
    </source>
</evidence>
<dbReference type="GO" id="GO:0016829">
    <property type="term" value="F:lyase activity"/>
    <property type="evidence" value="ECO:0007669"/>
    <property type="project" value="UniProtKB-KW"/>
</dbReference>
<keyword evidence="5" id="KW-0456">Lyase</keyword>
<evidence type="ECO:0000256" key="1">
    <source>
        <dbReference type="ARBA" id="ARBA00022475"/>
    </source>
</evidence>
<accession>A0A2M8FFA3</accession>
<sequence>MSQTPKLLSASVSPFSKINYRLWWLCFILVIISLLIIGLLKTKIVFFNEVYVDTPDLAVIVRDSFPLSVNPTTKTIVENSTVTDFFYDHVASNHTKPAKNQTWLALLTAKLQTMDWYQTLASPISRILVIQSGDRSEQVANSFSHTLGWNDDEKAKFIENVGSGLPPLTDGKFYPGKYVLTVDASAETAALTIASRFQTEILARYTDEIESIVPLHDTLIIASMIEREAYDFEDMRYISGIIWNRLFIDMRLQIDSTLQYVRGSQPNEPWWPVPIPGDKYLNSPYNTYKNKGLPPTPISNPSIDAIIAALNPHKTDCLFYFHDNTGTFHCTPTYKEHVTLLKKYFGQGK</sequence>
<evidence type="ECO:0000256" key="2">
    <source>
        <dbReference type="ARBA" id="ARBA00022692"/>
    </source>
</evidence>
<feature type="transmembrane region" description="Helical" evidence="7">
    <location>
        <begin position="20"/>
        <end position="40"/>
    </location>
</feature>
<keyword evidence="6" id="KW-0961">Cell wall biogenesis/degradation</keyword>
<dbReference type="InterPro" id="IPR003770">
    <property type="entry name" value="MLTG-like"/>
</dbReference>
<evidence type="ECO:0000313" key="9">
    <source>
        <dbReference type="Proteomes" id="UP000230391"/>
    </source>
</evidence>
<organism evidence="8 9">
    <name type="scientific">Candidatus Kaiserbacteria bacterium CG_4_9_14_0_2_um_filter_41_32</name>
    <dbReference type="NCBI Taxonomy" id="1974601"/>
    <lineage>
        <taxon>Bacteria</taxon>
        <taxon>Candidatus Kaiseribacteriota</taxon>
    </lineage>
</organism>
<dbReference type="Pfam" id="PF02618">
    <property type="entry name" value="YceG"/>
    <property type="match status" value="1"/>
</dbReference>
<dbReference type="GO" id="GO:0071555">
    <property type="term" value="P:cell wall organization"/>
    <property type="evidence" value="ECO:0007669"/>
    <property type="project" value="UniProtKB-KW"/>
</dbReference>
<evidence type="ECO:0000256" key="4">
    <source>
        <dbReference type="ARBA" id="ARBA00023136"/>
    </source>
</evidence>
<evidence type="ECO:0000313" key="8">
    <source>
        <dbReference type="EMBL" id="PJC56272.1"/>
    </source>
</evidence>
<evidence type="ECO:0000256" key="5">
    <source>
        <dbReference type="ARBA" id="ARBA00023239"/>
    </source>
</evidence>
<dbReference type="EMBL" id="PFRD01000053">
    <property type="protein sequence ID" value="PJC56272.1"/>
    <property type="molecule type" value="Genomic_DNA"/>
</dbReference>
<keyword evidence="3 7" id="KW-1133">Transmembrane helix</keyword>
<evidence type="ECO:0000256" key="3">
    <source>
        <dbReference type="ARBA" id="ARBA00022989"/>
    </source>
</evidence>
<dbReference type="Proteomes" id="UP000230391">
    <property type="component" value="Unassembled WGS sequence"/>
</dbReference>
<dbReference type="AlphaFoldDB" id="A0A2M8FFA3"/>
<protein>
    <submittedName>
        <fullName evidence="8">Endolytic transglycosylase MltG</fullName>
    </submittedName>
</protein>
<name>A0A2M8FFA3_9BACT</name>